<dbReference type="InterPro" id="IPR058163">
    <property type="entry name" value="LysR-type_TF_proteobact-type"/>
</dbReference>
<dbReference type="PANTHER" id="PTHR30537:SF10">
    <property type="entry name" value="TRANSCRIPTIONAL REGULATOR-RELATED"/>
    <property type="match status" value="1"/>
</dbReference>
<accession>A0A0K6GVW2</accession>
<keyword evidence="2" id="KW-0805">Transcription regulation</keyword>
<dbReference type="PROSITE" id="PS50931">
    <property type="entry name" value="HTH_LYSR"/>
    <property type="match status" value="1"/>
</dbReference>
<dbReference type="InterPro" id="IPR036390">
    <property type="entry name" value="WH_DNA-bd_sf"/>
</dbReference>
<dbReference type="GO" id="GO:0003700">
    <property type="term" value="F:DNA-binding transcription factor activity"/>
    <property type="evidence" value="ECO:0007669"/>
    <property type="project" value="InterPro"/>
</dbReference>
<dbReference type="Proteomes" id="UP000243535">
    <property type="component" value="Unassembled WGS sequence"/>
</dbReference>
<evidence type="ECO:0000256" key="1">
    <source>
        <dbReference type="ARBA" id="ARBA00009437"/>
    </source>
</evidence>
<organism evidence="6 7">
    <name type="scientific">Gulbenkiania indica</name>
    <dbReference type="NCBI Taxonomy" id="375574"/>
    <lineage>
        <taxon>Bacteria</taxon>
        <taxon>Pseudomonadati</taxon>
        <taxon>Pseudomonadota</taxon>
        <taxon>Betaproteobacteria</taxon>
        <taxon>Neisseriales</taxon>
        <taxon>Chromobacteriaceae</taxon>
        <taxon>Gulbenkiania</taxon>
    </lineage>
</organism>
<dbReference type="AlphaFoldDB" id="A0A0K6GVW2"/>
<evidence type="ECO:0000313" key="7">
    <source>
        <dbReference type="Proteomes" id="UP000243535"/>
    </source>
</evidence>
<dbReference type="SUPFAM" id="SSF46785">
    <property type="entry name" value="Winged helix' DNA-binding domain"/>
    <property type="match status" value="1"/>
</dbReference>
<dbReference type="Pfam" id="PF00126">
    <property type="entry name" value="HTH_1"/>
    <property type="match status" value="1"/>
</dbReference>
<dbReference type="Pfam" id="PF03466">
    <property type="entry name" value="LysR_substrate"/>
    <property type="match status" value="1"/>
</dbReference>
<evidence type="ECO:0000313" key="6">
    <source>
        <dbReference type="EMBL" id="CUA82749.1"/>
    </source>
</evidence>
<reference evidence="7" key="1">
    <citation type="submission" date="2015-08" db="EMBL/GenBank/DDBJ databases">
        <authorList>
            <person name="Varghese N."/>
        </authorList>
    </citation>
    <scope>NUCLEOTIDE SEQUENCE [LARGE SCALE GENOMIC DNA]</scope>
    <source>
        <strain evidence="7">DSM 17901</strain>
    </source>
</reference>
<name>A0A0K6GVW2_9NEIS</name>
<comment type="similarity">
    <text evidence="1">Belongs to the LysR transcriptional regulatory family.</text>
</comment>
<dbReference type="Gene3D" id="1.10.10.10">
    <property type="entry name" value="Winged helix-like DNA-binding domain superfamily/Winged helix DNA-binding domain"/>
    <property type="match status" value="1"/>
</dbReference>
<dbReference type="RefSeq" id="WP_055433714.1">
    <property type="nucleotide sequence ID" value="NZ_CYHA01000002.1"/>
</dbReference>
<evidence type="ECO:0000256" key="2">
    <source>
        <dbReference type="ARBA" id="ARBA00023015"/>
    </source>
</evidence>
<evidence type="ECO:0000259" key="5">
    <source>
        <dbReference type="PROSITE" id="PS50931"/>
    </source>
</evidence>
<evidence type="ECO:0000256" key="3">
    <source>
        <dbReference type="ARBA" id="ARBA00023125"/>
    </source>
</evidence>
<dbReference type="FunFam" id="1.10.10.10:FF:000001">
    <property type="entry name" value="LysR family transcriptional regulator"/>
    <property type="match status" value="1"/>
</dbReference>
<dbReference type="Gene3D" id="3.40.190.290">
    <property type="match status" value="1"/>
</dbReference>
<dbReference type="STRING" id="375574.GCA_001418035_01230"/>
<keyword evidence="4" id="KW-0804">Transcription</keyword>
<keyword evidence="3" id="KW-0238">DNA-binding</keyword>
<proteinExistence type="inferred from homology"/>
<dbReference type="InterPro" id="IPR000847">
    <property type="entry name" value="LysR_HTH_N"/>
</dbReference>
<protein>
    <submittedName>
        <fullName evidence="6">Transcriptional regulator, LysR family</fullName>
    </submittedName>
</protein>
<sequence length="299" mass="32991">MMHWEGIVEFVTVVETQSFTVAAQRLGVSVAQVSRQISALEARLATRLLYRTTRKVSVTEAGQLFYQHCRPLLDGLQAAEQALSQSQTRPTGHVRLTAPVYYGETVVAPVLHRYLLDFPQVTAELILDNRKIDLVADGFDLGLRLGPMDGSSLAVKRLASRIHHVCAAPDYLSRHGEPHTLSELSSHQCLVGTIDVWRFSVGDRLHEMRVSGRLRCNNGTALVDAALKGLGLIQLPDYYVARHIEAGTLVPVLTAYTLEDGIWATWPRSRYLPPKVSRLVDYLQTTIAPAPPAAPTIPA</sequence>
<dbReference type="EMBL" id="CYHA01000002">
    <property type="protein sequence ID" value="CUA82749.1"/>
    <property type="molecule type" value="Genomic_DNA"/>
</dbReference>
<dbReference type="InterPro" id="IPR005119">
    <property type="entry name" value="LysR_subst-bd"/>
</dbReference>
<dbReference type="SUPFAM" id="SSF53850">
    <property type="entry name" value="Periplasmic binding protein-like II"/>
    <property type="match status" value="1"/>
</dbReference>
<dbReference type="OrthoDB" id="9178040at2"/>
<dbReference type="PANTHER" id="PTHR30537">
    <property type="entry name" value="HTH-TYPE TRANSCRIPTIONAL REGULATOR"/>
    <property type="match status" value="1"/>
</dbReference>
<keyword evidence="7" id="KW-1185">Reference proteome</keyword>
<evidence type="ECO:0000256" key="4">
    <source>
        <dbReference type="ARBA" id="ARBA00023163"/>
    </source>
</evidence>
<dbReference type="GO" id="GO:0006351">
    <property type="term" value="P:DNA-templated transcription"/>
    <property type="evidence" value="ECO:0007669"/>
    <property type="project" value="TreeGrafter"/>
</dbReference>
<dbReference type="InterPro" id="IPR036388">
    <property type="entry name" value="WH-like_DNA-bd_sf"/>
</dbReference>
<feature type="domain" description="HTH lysR-type" evidence="5">
    <location>
        <begin position="10"/>
        <end position="59"/>
    </location>
</feature>
<gene>
    <name evidence="6" type="ORF">Ga0061063_1439</name>
</gene>
<dbReference type="GO" id="GO:0043565">
    <property type="term" value="F:sequence-specific DNA binding"/>
    <property type="evidence" value="ECO:0007669"/>
    <property type="project" value="TreeGrafter"/>
</dbReference>